<dbReference type="RefSeq" id="XP_040683462.1">
    <property type="nucleotide sequence ID" value="XM_040836786.1"/>
</dbReference>
<gene>
    <name evidence="1" type="ORF">ASPWEDRAFT_46551</name>
</gene>
<dbReference type="Proteomes" id="UP000184383">
    <property type="component" value="Unassembled WGS sequence"/>
</dbReference>
<organism evidence="1 2">
    <name type="scientific">Aspergillus wentii DTO 134E9</name>
    <dbReference type="NCBI Taxonomy" id="1073089"/>
    <lineage>
        <taxon>Eukaryota</taxon>
        <taxon>Fungi</taxon>
        <taxon>Dikarya</taxon>
        <taxon>Ascomycota</taxon>
        <taxon>Pezizomycotina</taxon>
        <taxon>Eurotiomycetes</taxon>
        <taxon>Eurotiomycetidae</taxon>
        <taxon>Eurotiales</taxon>
        <taxon>Aspergillaceae</taxon>
        <taxon>Aspergillus</taxon>
        <taxon>Aspergillus subgen. Cremei</taxon>
    </lineage>
</organism>
<dbReference type="AlphaFoldDB" id="A0A1L9R4D3"/>
<evidence type="ECO:0000313" key="1">
    <source>
        <dbReference type="EMBL" id="OJJ29785.1"/>
    </source>
</evidence>
<proteinExistence type="predicted"/>
<evidence type="ECO:0000313" key="2">
    <source>
        <dbReference type="Proteomes" id="UP000184383"/>
    </source>
</evidence>
<keyword evidence="2" id="KW-1185">Reference proteome</keyword>
<sequence>MASITRRATGNLVHNAIDHDATGYIQKERLESRLRSLFGYMIAVRVRLPSWLGCPADVV</sequence>
<dbReference type="GeneID" id="63752634"/>
<protein>
    <submittedName>
        <fullName evidence="1">Uncharacterized protein</fullName>
    </submittedName>
</protein>
<accession>A0A1L9R4D3</accession>
<name>A0A1L9R4D3_ASPWE</name>
<dbReference type="VEuPathDB" id="FungiDB:ASPWEDRAFT_46551"/>
<dbReference type="EMBL" id="KV878218">
    <property type="protein sequence ID" value="OJJ29785.1"/>
    <property type="molecule type" value="Genomic_DNA"/>
</dbReference>
<dbReference type="OrthoDB" id="4460827at2759"/>
<reference evidence="2" key="1">
    <citation type="journal article" date="2017" name="Genome Biol.">
        <title>Comparative genomics reveals high biological diversity and specific adaptations in the industrially and medically important fungal genus Aspergillus.</title>
        <authorList>
            <person name="de Vries R.P."/>
            <person name="Riley R."/>
            <person name="Wiebenga A."/>
            <person name="Aguilar-Osorio G."/>
            <person name="Amillis S."/>
            <person name="Uchima C.A."/>
            <person name="Anderluh G."/>
            <person name="Asadollahi M."/>
            <person name="Askin M."/>
            <person name="Barry K."/>
            <person name="Battaglia E."/>
            <person name="Bayram O."/>
            <person name="Benocci T."/>
            <person name="Braus-Stromeyer S.A."/>
            <person name="Caldana C."/>
            <person name="Canovas D."/>
            <person name="Cerqueira G.C."/>
            <person name="Chen F."/>
            <person name="Chen W."/>
            <person name="Choi C."/>
            <person name="Clum A."/>
            <person name="Dos Santos R.A."/>
            <person name="Damasio A.R."/>
            <person name="Diallinas G."/>
            <person name="Emri T."/>
            <person name="Fekete E."/>
            <person name="Flipphi M."/>
            <person name="Freyberg S."/>
            <person name="Gallo A."/>
            <person name="Gournas C."/>
            <person name="Habgood R."/>
            <person name="Hainaut M."/>
            <person name="Harispe M.L."/>
            <person name="Henrissat B."/>
            <person name="Hilden K.S."/>
            <person name="Hope R."/>
            <person name="Hossain A."/>
            <person name="Karabika E."/>
            <person name="Karaffa L."/>
            <person name="Karanyi Z."/>
            <person name="Krasevec N."/>
            <person name="Kuo A."/>
            <person name="Kusch H."/>
            <person name="LaButti K."/>
            <person name="Lagendijk E.L."/>
            <person name="Lapidus A."/>
            <person name="Levasseur A."/>
            <person name="Lindquist E."/>
            <person name="Lipzen A."/>
            <person name="Logrieco A.F."/>
            <person name="MacCabe A."/>
            <person name="Maekelae M.R."/>
            <person name="Malavazi I."/>
            <person name="Melin P."/>
            <person name="Meyer V."/>
            <person name="Mielnichuk N."/>
            <person name="Miskei M."/>
            <person name="Molnar A.P."/>
            <person name="Mule G."/>
            <person name="Ngan C.Y."/>
            <person name="Orejas M."/>
            <person name="Orosz E."/>
            <person name="Ouedraogo J.P."/>
            <person name="Overkamp K.M."/>
            <person name="Park H.-S."/>
            <person name="Perrone G."/>
            <person name="Piumi F."/>
            <person name="Punt P.J."/>
            <person name="Ram A.F."/>
            <person name="Ramon A."/>
            <person name="Rauscher S."/>
            <person name="Record E."/>
            <person name="Riano-Pachon D.M."/>
            <person name="Robert V."/>
            <person name="Roehrig J."/>
            <person name="Ruller R."/>
            <person name="Salamov A."/>
            <person name="Salih N.S."/>
            <person name="Samson R.A."/>
            <person name="Sandor E."/>
            <person name="Sanguinetti M."/>
            <person name="Schuetze T."/>
            <person name="Sepcic K."/>
            <person name="Shelest E."/>
            <person name="Sherlock G."/>
            <person name="Sophianopoulou V."/>
            <person name="Squina F.M."/>
            <person name="Sun H."/>
            <person name="Susca A."/>
            <person name="Todd R.B."/>
            <person name="Tsang A."/>
            <person name="Unkles S.E."/>
            <person name="van de Wiele N."/>
            <person name="van Rossen-Uffink D."/>
            <person name="Oliveira J.V."/>
            <person name="Vesth T.C."/>
            <person name="Visser J."/>
            <person name="Yu J.-H."/>
            <person name="Zhou M."/>
            <person name="Andersen M.R."/>
            <person name="Archer D.B."/>
            <person name="Baker S.E."/>
            <person name="Benoit I."/>
            <person name="Brakhage A.A."/>
            <person name="Braus G.H."/>
            <person name="Fischer R."/>
            <person name="Frisvad J.C."/>
            <person name="Goldman G.H."/>
            <person name="Houbraken J."/>
            <person name="Oakley B."/>
            <person name="Pocsi I."/>
            <person name="Scazzocchio C."/>
            <person name="Seiboth B."/>
            <person name="vanKuyk P.A."/>
            <person name="Wortman J."/>
            <person name="Dyer P.S."/>
            <person name="Grigoriev I.V."/>
        </authorList>
    </citation>
    <scope>NUCLEOTIDE SEQUENCE [LARGE SCALE GENOMIC DNA]</scope>
    <source>
        <strain evidence="2">DTO 134E9</strain>
    </source>
</reference>